<proteinExistence type="predicted"/>
<dbReference type="SUPFAM" id="SSF47413">
    <property type="entry name" value="lambda repressor-like DNA-binding domains"/>
    <property type="match status" value="1"/>
</dbReference>
<dbReference type="Gene3D" id="1.10.260.40">
    <property type="entry name" value="lambda repressor-like DNA-binding domains"/>
    <property type="match status" value="1"/>
</dbReference>
<reference evidence="2" key="1">
    <citation type="submission" date="2009-01" db="EMBL/GenBank/DDBJ databases">
        <title>Complete sequence of plasmid1 Cyanothece sp. PCC 7425.</title>
        <authorList>
            <consortium name="US DOE Joint Genome Institute"/>
            <person name="Lucas S."/>
            <person name="Copeland A."/>
            <person name="Lapidus A."/>
            <person name="Glavina del Rio T."/>
            <person name="Dalin E."/>
            <person name="Tice H."/>
            <person name="Bruce D."/>
            <person name="Goodwin L."/>
            <person name="Pitluck S."/>
            <person name="Sims D."/>
            <person name="Meineke L."/>
            <person name="Brettin T."/>
            <person name="Detter J.C."/>
            <person name="Han C."/>
            <person name="Larimer F."/>
            <person name="Land M."/>
            <person name="Hauser L."/>
            <person name="Kyrpides N."/>
            <person name="Ovchinnikova G."/>
            <person name="Liberton M."/>
            <person name="Stoeckel J."/>
            <person name="Banerjee A."/>
            <person name="Singh A."/>
            <person name="Page L."/>
            <person name="Sato H."/>
            <person name="Zhao L."/>
            <person name="Sherman L."/>
            <person name="Pakrasi H."/>
            <person name="Richardson P."/>
        </authorList>
    </citation>
    <scope>NUCLEOTIDE SEQUENCE</scope>
    <source>
        <strain evidence="2">PCC 7425</strain>
        <plasmid evidence="2">pP742501</plasmid>
    </source>
</reference>
<dbReference type="KEGG" id="cyn:Cyan7425_5459"/>
<dbReference type="InterPro" id="IPR001387">
    <property type="entry name" value="Cro/C1-type_HTH"/>
</dbReference>
<keyword evidence="2" id="KW-0614">Plasmid</keyword>
<sequence>MLYISLLKGELIMGVMNNGAGSLKIYCRLAVLMAEKDPKLFQHKVAFDTGLAITTINRLFNNKFDRMDIHTLEVLCQYFGCNISDLITLRQS</sequence>
<name>B8HZ64_CYAP4</name>
<dbReference type="EMBL" id="CP001345">
    <property type="protein sequence ID" value="ACL47712.1"/>
    <property type="molecule type" value="Genomic_DNA"/>
</dbReference>
<organism evidence="2">
    <name type="scientific">Cyanothece sp. (strain PCC 7425 / ATCC 29141)</name>
    <dbReference type="NCBI Taxonomy" id="395961"/>
    <lineage>
        <taxon>Bacteria</taxon>
        <taxon>Bacillati</taxon>
        <taxon>Cyanobacteriota</taxon>
        <taxon>Cyanophyceae</taxon>
        <taxon>Gomontiellales</taxon>
        <taxon>Cyanothecaceae</taxon>
        <taxon>Cyanothece</taxon>
    </lineage>
</organism>
<dbReference type="GO" id="GO:0003677">
    <property type="term" value="F:DNA binding"/>
    <property type="evidence" value="ECO:0007669"/>
    <property type="project" value="InterPro"/>
</dbReference>
<dbReference type="Pfam" id="PF13443">
    <property type="entry name" value="HTH_26"/>
    <property type="match status" value="1"/>
</dbReference>
<dbReference type="PROSITE" id="PS50943">
    <property type="entry name" value="HTH_CROC1"/>
    <property type="match status" value="1"/>
</dbReference>
<evidence type="ECO:0000259" key="1">
    <source>
        <dbReference type="PROSITE" id="PS50943"/>
    </source>
</evidence>
<dbReference type="AlphaFoldDB" id="B8HZ64"/>
<dbReference type="InterPro" id="IPR010982">
    <property type="entry name" value="Lambda_DNA-bd_dom_sf"/>
</dbReference>
<geneLocation type="plasmid" evidence="2">
    <name>pP742501</name>
</geneLocation>
<accession>B8HZ64</accession>
<protein>
    <submittedName>
        <fullName evidence="2">Transcriptional regulator, XRE family</fullName>
    </submittedName>
</protein>
<feature type="domain" description="HTH cro/C1-type" evidence="1">
    <location>
        <begin position="42"/>
        <end position="86"/>
    </location>
</feature>
<evidence type="ECO:0000313" key="2">
    <source>
        <dbReference type="EMBL" id="ACL47712.1"/>
    </source>
</evidence>
<gene>
    <name evidence="2" type="ordered locus">Cyan7425_5459</name>
</gene>
<dbReference type="HOGENOM" id="CLU_066192_31_3_3"/>